<feature type="region of interest" description="Disordered" evidence="1">
    <location>
        <begin position="38"/>
        <end position="59"/>
    </location>
</feature>
<comment type="caution">
    <text evidence="3">The sequence shown here is derived from an EMBL/GenBank/DDBJ whole genome shotgun (WGS) entry which is preliminary data.</text>
</comment>
<protein>
    <submittedName>
        <fullName evidence="3">Uncharacterized protein</fullName>
    </submittedName>
</protein>
<feature type="chain" id="PRO_5041276578" evidence="2">
    <location>
        <begin position="28"/>
        <end position="339"/>
    </location>
</feature>
<gene>
    <name evidence="3" type="ORF">GBAR_LOCUS3414</name>
</gene>
<reference evidence="3" key="1">
    <citation type="submission" date="2023-03" db="EMBL/GenBank/DDBJ databases">
        <authorList>
            <person name="Steffen K."/>
            <person name="Cardenas P."/>
        </authorList>
    </citation>
    <scope>NUCLEOTIDE SEQUENCE</scope>
</reference>
<sequence length="339" mass="37302">MGRNQTTLCVAAVALGLLTCLVQDGASKPFVERSLVPLGSSSSEGTPPGNDAGPVDSCVQPQSSSVCTLDYEMPQSLAVISAAIELEIEEISADEGLYRSGECAATARAIMCAQRFPRCEKQGDGEVQVLLTSLNCEEMVRENCGTDVANVLLDRDDFCDLHNSSLVAAECKSLTEHENATMQEDRLQYCTQDMQRKVTGWMYELMRYYDTRFGMIAEEIDKVCYEQQANFTCQLLGQCSEDGQRVEILNTYESCEKFINCFPEAHAERLRDFYDCSHWPHEVKSTTAPSTPATTALPSTWPTPPDRKNEQVVGGGGPSHHRLSLLTLALAPLALHLLL</sequence>
<name>A0AA35R422_GEOBA</name>
<keyword evidence="2" id="KW-0732">Signal</keyword>
<proteinExistence type="predicted"/>
<accession>A0AA35R422</accession>
<feature type="region of interest" description="Disordered" evidence="1">
    <location>
        <begin position="285"/>
        <end position="316"/>
    </location>
</feature>
<evidence type="ECO:0000313" key="3">
    <source>
        <dbReference type="EMBL" id="CAI8002522.1"/>
    </source>
</evidence>
<feature type="compositionally biased region" description="Low complexity" evidence="1">
    <location>
        <begin position="285"/>
        <end position="300"/>
    </location>
</feature>
<dbReference type="Proteomes" id="UP001174909">
    <property type="component" value="Unassembled WGS sequence"/>
</dbReference>
<dbReference type="EMBL" id="CASHTH010000482">
    <property type="protein sequence ID" value="CAI8002522.1"/>
    <property type="molecule type" value="Genomic_DNA"/>
</dbReference>
<organism evidence="3 4">
    <name type="scientific">Geodia barretti</name>
    <name type="common">Barrett's horny sponge</name>
    <dbReference type="NCBI Taxonomy" id="519541"/>
    <lineage>
        <taxon>Eukaryota</taxon>
        <taxon>Metazoa</taxon>
        <taxon>Porifera</taxon>
        <taxon>Demospongiae</taxon>
        <taxon>Heteroscleromorpha</taxon>
        <taxon>Tetractinellida</taxon>
        <taxon>Astrophorina</taxon>
        <taxon>Geodiidae</taxon>
        <taxon>Geodia</taxon>
    </lineage>
</organism>
<keyword evidence="4" id="KW-1185">Reference proteome</keyword>
<feature type="signal peptide" evidence="2">
    <location>
        <begin position="1"/>
        <end position="27"/>
    </location>
</feature>
<evidence type="ECO:0000256" key="2">
    <source>
        <dbReference type="SAM" id="SignalP"/>
    </source>
</evidence>
<dbReference type="AlphaFoldDB" id="A0AA35R422"/>
<evidence type="ECO:0000256" key="1">
    <source>
        <dbReference type="SAM" id="MobiDB-lite"/>
    </source>
</evidence>
<evidence type="ECO:0000313" key="4">
    <source>
        <dbReference type="Proteomes" id="UP001174909"/>
    </source>
</evidence>